<dbReference type="PANTHER" id="PTHR31973:SF113">
    <property type="entry name" value="PROTEIN FAR1-RELATED SEQUENCE 5-LIKE"/>
    <property type="match status" value="1"/>
</dbReference>
<dbReference type="EMBL" id="SSTD01020080">
    <property type="protein sequence ID" value="TYJ95782.1"/>
    <property type="molecule type" value="Genomic_DNA"/>
</dbReference>
<dbReference type="Proteomes" id="UP000321947">
    <property type="component" value="Unassembled WGS sequence"/>
</dbReference>
<dbReference type="PANTHER" id="PTHR31973">
    <property type="entry name" value="POLYPROTEIN, PUTATIVE-RELATED"/>
    <property type="match status" value="1"/>
</dbReference>
<organism evidence="1 2">
    <name type="scientific">Cucumis melo var. makuwa</name>
    <name type="common">Oriental melon</name>
    <dbReference type="NCBI Taxonomy" id="1194695"/>
    <lineage>
        <taxon>Eukaryota</taxon>
        <taxon>Viridiplantae</taxon>
        <taxon>Streptophyta</taxon>
        <taxon>Embryophyta</taxon>
        <taxon>Tracheophyta</taxon>
        <taxon>Spermatophyta</taxon>
        <taxon>Magnoliopsida</taxon>
        <taxon>eudicotyledons</taxon>
        <taxon>Gunneridae</taxon>
        <taxon>Pentapetalae</taxon>
        <taxon>rosids</taxon>
        <taxon>fabids</taxon>
        <taxon>Cucurbitales</taxon>
        <taxon>Cucurbitaceae</taxon>
        <taxon>Benincaseae</taxon>
        <taxon>Cucumis</taxon>
    </lineage>
</organism>
<evidence type="ECO:0000313" key="1">
    <source>
        <dbReference type="EMBL" id="TYJ95782.1"/>
    </source>
</evidence>
<comment type="caution">
    <text evidence="1">The sequence shown here is derived from an EMBL/GenBank/DDBJ whole genome shotgun (WGS) entry which is preliminary data.</text>
</comment>
<gene>
    <name evidence="1" type="ORF">E5676_scaffold110G00470</name>
</gene>
<protein>
    <submittedName>
        <fullName evidence="1">Mutator-like transposase</fullName>
    </submittedName>
</protein>
<proteinExistence type="predicted"/>
<accession>A0A5D3B7F8</accession>
<name>A0A5D3B7F8_CUCMM</name>
<dbReference type="AlphaFoldDB" id="A0A5D3B7F8"/>
<sequence>MLVMSKFSDNDLLVVVDSVFVGDVENTPYLSSELPRAQDSRNETGIIDLDAFESAHTGSMSSFGRYQLYEDSPRSECKYKAWRGHETALNSIRETYTTEEADDEGQFKFYFMALAASINAWNYCVLVILVDDATMKNKYFGTLISACTIDDNSQIVPLAFAVVDSENDLSWA</sequence>
<reference evidence="1 2" key="1">
    <citation type="submission" date="2019-08" db="EMBL/GenBank/DDBJ databases">
        <title>Draft genome sequences of two oriental melons (Cucumis melo L. var makuwa).</title>
        <authorList>
            <person name="Kwon S.-Y."/>
        </authorList>
    </citation>
    <scope>NUCLEOTIDE SEQUENCE [LARGE SCALE GENOMIC DNA]</scope>
    <source>
        <strain evidence="2">cv. Chang Bougi</strain>
        <tissue evidence="1">Leaf</tissue>
    </source>
</reference>
<evidence type="ECO:0000313" key="2">
    <source>
        <dbReference type="Proteomes" id="UP000321947"/>
    </source>
</evidence>